<evidence type="ECO:0000313" key="1">
    <source>
        <dbReference type="EMBL" id="SMF85858.1"/>
    </source>
</evidence>
<organism evidence="1 2">
    <name type="scientific">Tistlia consotensis USBA 355</name>
    <dbReference type="NCBI Taxonomy" id="560819"/>
    <lineage>
        <taxon>Bacteria</taxon>
        <taxon>Pseudomonadati</taxon>
        <taxon>Pseudomonadota</taxon>
        <taxon>Alphaproteobacteria</taxon>
        <taxon>Rhodospirillales</taxon>
        <taxon>Rhodovibrionaceae</taxon>
        <taxon>Tistlia</taxon>
    </lineage>
</organism>
<dbReference type="STRING" id="560819.SAMN05428998_1733"/>
<keyword evidence="2" id="KW-1185">Reference proteome</keyword>
<name>A0A1Y6CZN8_9PROT</name>
<accession>A0A1Y6CZN8</accession>
<sequence length="92" mass="10097">MTSYAYCWRSGQIAVGKKRPDGTLPIAHGPETTLRRALTKRARLAYDNRTWLVPGLPEAPDEDAAVLALRRFATFLTKGHKSLSPAFGQAEG</sequence>
<dbReference type="RefSeq" id="WP_085127527.1">
    <property type="nucleotide sequence ID" value="NZ_FWZX01000073.1"/>
</dbReference>
<protein>
    <submittedName>
        <fullName evidence="1">Uncharacterized protein</fullName>
    </submittedName>
</protein>
<proteinExistence type="predicted"/>
<evidence type="ECO:0000313" key="2">
    <source>
        <dbReference type="Proteomes" id="UP000192917"/>
    </source>
</evidence>
<dbReference type="EMBL" id="FWZX01000073">
    <property type="protein sequence ID" value="SMF85858.1"/>
    <property type="molecule type" value="Genomic_DNA"/>
</dbReference>
<dbReference type="Proteomes" id="UP000192917">
    <property type="component" value="Unassembled WGS sequence"/>
</dbReference>
<gene>
    <name evidence="1" type="ORF">SAMN05428998_1733</name>
</gene>
<dbReference type="AlphaFoldDB" id="A0A1Y6CZN8"/>
<reference evidence="1 2" key="1">
    <citation type="submission" date="2017-04" db="EMBL/GenBank/DDBJ databases">
        <authorList>
            <person name="Afonso C.L."/>
            <person name="Miller P.J."/>
            <person name="Scott M.A."/>
            <person name="Spackman E."/>
            <person name="Goraichik I."/>
            <person name="Dimitrov K.M."/>
            <person name="Suarez D.L."/>
            <person name="Swayne D.E."/>
        </authorList>
    </citation>
    <scope>NUCLEOTIDE SEQUENCE [LARGE SCALE GENOMIC DNA]</scope>
    <source>
        <strain evidence="1 2">USBA 355</strain>
    </source>
</reference>